<evidence type="ECO:0008006" key="4">
    <source>
        <dbReference type="Google" id="ProtNLM"/>
    </source>
</evidence>
<reference evidence="2 3" key="1">
    <citation type="submission" date="2018-07" db="EMBL/GenBank/DDBJ databases">
        <title>Genomic Encyclopedia of Type Strains, Phase IV (KMG-IV): sequencing the most valuable type-strain genomes for metagenomic binning, comparative biology and taxonomic classification.</title>
        <authorList>
            <person name="Goeker M."/>
        </authorList>
    </citation>
    <scope>NUCLEOTIDE SEQUENCE [LARGE SCALE GENOMIC DNA]</scope>
    <source>
        <strain evidence="2 3">DSM 21634</strain>
    </source>
</reference>
<sequence>MKKTTPPTLLRLSVLALVAAVGTACGGSSDDTSDVAVAFSSSKPDAAPFPSDRYTVADTRQLSQLRVALPKPDCAVRVSDCYDIDELNTLDGFSLVPRFTVPFTGDIDPATVTSDSVYLLELASGRKIGINQTAWDAPARLLSFKSDELLREQQRYLMVVTDRVRDTAGKRLGGGEWLDASSGLAIGRASESGGYREALRQALAQAPANAGKPVAATLFTTQNATATLAAMAAAAKARTATGIDFMVATQGGTPARALFGIDQIASGVVHRQSGTAPQFADTALRLSALQVVPGSVAQVGFGRFASPTFLDAKVRIAPTGTAALPQLLGETQVAVQVFVPAGTKPAGGWPVVLFGHGLGNNMHDSPWAIASVLASYGLATASIHVVGHGGGAQSTLELALSGGGQASVAVPGRGIDQNGDGQITPFEGATAPAPYGVIGSRDALRQTVTDLVELARRFQAGVDIDGDGQSDFDGRRVTYSGQSFGGVYGTMLLAVDKDLVAGVPNVGGGSLIEATRLGGLRSLRVASLAGRTPSLINLPPTATGAAQFDENLPFRGQPVLSKHVDGAQAIAKLFDHSEWAQQSGEATAYAPLIRLRPLAGHAPKPIVYQLAKGDTVMTNTSSGMVVRGGALGDRVSWFRHDLAFNNNNAVARNPHGYMLDITNPAALPYALQAQRQIGAFLASGGTDFSDADGTGPYYENVVDPAVLDALNFLP</sequence>
<dbReference type="EMBL" id="QPJK01000009">
    <property type="protein sequence ID" value="RCW67373.1"/>
    <property type="molecule type" value="Genomic_DNA"/>
</dbReference>
<gene>
    <name evidence="2" type="ORF">DES41_10996</name>
</gene>
<evidence type="ECO:0000256" key="1">
    <source>
        <dbReference type="SAM" id="SignalP"/>
    </source>
</evidence>
<feature type="chain" id="PRO_5016842971" description="Virulence factor lipase-like protein" evidence="1">
    <location>
        <begin position="27"/>
        <end position="714"/>
    </location>
</feature>
<organism evidence="2 3">
    <name type="scientific">Pseudorhodoferax soli</name>
    <dbReference type="NCBI Taxonomy" id="545864"/>
    <lineage>
        <taxon>Bacteria</taxon>
        <taxon>Pseudomonadati</taxon>
        <taxon>Pseudomonadota</taxon>
        <taxon>Betaproteobacteria</taxon>
        <taxon>Burkholderiales</taxon>
        <taxon>Comamonadaceae</taxon>
    </lineage>
</organism>
<dbReference type="InterPro" id="IPR029058">
    <property type="entry name" value="AB_hydrolase_fold"/>
</dbReference>
<dbReference type="Proteomes" id="UP000252884">
    <property type="component" value="Unassembled WGS sequence"/>
</dbReference>
<dbReference type="AlphaFoldDB" id="A0A368XHE4"/>
<proteinExistence type="predicted"/>
<evidence type="ECO:0000313" key="2">
    <source>
        <dbReference type="EMBL" id="RCW67373.1"/>
    </source>
</evidence>
<dbReference type="PROSITE" id="PS51257">
    <property type="entry name" value="PROKAR_LIPOPROTEIN"/>
    <property type="match status" value="1"/>
</dbReference>
<dbReference type="OrthoDB" id="5477453at2"/>
<name>A0A368XHE4_9BURK</name>
<keyword evidence="1" id="KW-0732">Signal</keyword>
<dbReference type="SUPFAM" id="SSF53474">
    <property type="entry name" value="alpha/beta-Hydrolases"/>
    <property type="match status" value="1"/>
</dbReference>
<protein>
    <recommendedName>
        <fullName evidence="4">Virulence factor lipase-like protein</fullName>
    </recommendedName>
</protein>
<feature type="signal peptide" evidence="1">
    <location>
        <begin position="1"/>
        <end position="26"/>
    </location>
</feature>
<evidence type="ECO:0000313" key="3">
    <source>
        <dbReference type="Proteomes" id="UP000252884"/>
    </source>
</evidence>
<dbReference type="Gene3D" id="3.40.50.1820">
    <property type="entry name" value="alpha/beta hydrolase"/>
    <property type="match status" value="1"/>
</dbReference>
<dbReference type="RefSeq" id="WP_114470889.1">
    <property type="nucleotide sequence ID" value="NZ_QPJK01000009.1"/>
</dbReference>
<keyword evidence="3" id="KW-1185">Reference proteome</keyword>
<accession>A0A368XHE4</accession>
<comment type="caution">
    <text evidence="2">The sequence shown here is derived from an EMBL/GenBank/DDBJ whole genome shotgun (WGS) entry which is preliminary data.</text>
</comment>